<feature type="transmembrane region" description="Helical" evidence="6">
    <location>
        <begin position="282"/>
        <end position="299"/>
    </location>
</feature>
<dbReference type="InterPro" id="IPR036259">
    <property type="entry name" value="MFS_trans_sf"/>
</dbReference>
<dbReference type="EMBL" id="BDGB01000031">
    <property type="protein sequence ID" value="GAW71445.1"/>
    <property type="molecule type" value="Genomic_DNA"/>
</dbReference>
<dbReference type="InterPro" id="IPR020846">
    <property type="entry name" value="MFS_dom"/>
</dbReference>
<evidence type="ECO:0000313" key="10">
    <source>
        <dbReference type="Proteomes" id="UP000214739"/>
    </source>
</evidence>
<comment type="subcellular location">
    <subcellularLocation>
        <location evidence="1">Cell membrane</location>
        <topology evidence="1">Multi-pass membrane protein</topology>
    </subcellularLocation>
</comment>
<dbReference type="PANTHER" id="PTHR23523:SF2">
    <property type="entry name" value="2-NITROIMIDAZOLE TRANSPORTER"/>
    <property type="match status" value="1"/>
</dbReference>
<feature type="transmembrane region" description="Helical" evidence="6">
    <location>
        <begin position="305"/>
        <end position="330"/>
    </location>
</feature>
<comment type="caution">
    <text evidence="8">The sequence shown here is derived from an EMBL/GenBank/DDBJ whole genome shotgun (WGS) entry which is preliminary data.</text>
</comment>
<feature type="transmembrane region" description="Helical" evidence="6">
    <location>
        <begin position="79"/>
        <end position="99"/>
    </location>
</feature>
<feature type="transmembrane region" description="Helical" evidence="6">
    <location>
        <begin position="350"/>
        <end position="366"/>
    </location>
</feature>
<dbReference type="AlphaFoldDB" id="A0A224V9D9"/>
<dbReference type="InterPro" id="IPR011701">
    <property type="entry name" value="MFS"/>
</dbReference>
<proteinExistence type="predicted"/>
<reference evidence="9 11" key="2">
    <citation type="journal article" date="2019" name="Appl. Microbiol. Biotechnol.">
        <title>Uncovering carbohydrate metabolism through a genotype-phenotype association study of 56 lactic acid bacteria genomes.</title>
        <authorList>
            <person name="Buron-Moles G."/>
            <person name="Chailyan A."/>
            <person name="Dolejs I."/>
            <person name="Forster J."/>
            <person name="Miks M.H."/>
        </authorList>
    </citation>
    <scope>NUCLEOTIDE SEQUENCE [LARGE SCALE GENOMIC DNA]</scope>
    <source>
        <strain evidence="9 11">DSM 10551</strain>
    </source>
</reference>
<dbReference type="PROSITE" id="PS50850">
    <property type="entry name" value="MFS"/>
    <property type="match status" value="1"/>
</dbReference>
<feature type="transmembrane region" description="Helical" evidence="6">
    <location>
        <begin position="251"/>
        <end position="270"/>
    </location>
</feature>
<organism evidence="8 10">
    <name type="scientific">Lentilactobacillus parakefiri</name>
    <dbReference type="NCBI Taxonomy" id="152332"/>
    <lineage>
        <taxon>Bacteria</taxon>
        <taxon>Bacillati</taxon>
        <taxon>Bacillota</taxon>
        <taxon>Bacilli</taxon>
        <taxon>Lactobacillales</taxon>
        <taxon>Lactobacillaceae</taxon>
        <taxon>Lentilactobacillus</taxon>
    </lineage>
</organism>
<dbReference type="Proteomes" id="UP000214739">
    <property type="component" value="Unassembled WGS sequence"/>
</dbReference>
<keyword evidence="2" id="KW-0813">Transport</keyword>
<feature type="transmembrane region" description="Helical" evidence="6">
    <location>
        <begin position="142"/>
        <end position="163"/>
    </location>
</feature>
<evidence type="ECO:0000256" key="4">
    <source>
        <dbReference type="ARBA" id="ARBA00022989"/>
    </source>
</evidence>
<feature type="transmembrane region" description="Helical" evidence="6">
    <location>
        <begin position="216"/>
        <end position="239"/>
    </location>
</feature>
<dbReference type="InterPro" id="IPR052524">
    <property type="entry name" value="MFS_Cyanate_Porter"/>
</dbReference>
<reference evidence="9" key="3">
    <citation type="submission" date="2019-02" db="EMBL/GenBank/DDBJ databases">
        <authorList>
            <person name="Buron G."/>
            <person name="Chaylann A."/>
            <person name="Dolejs I."/>
            <person name="Forster J."/>
            <person name="Miks M.H."/>
        </authorList>
    </citation>
    <scope>NUCLEOTIDE SEQUENCE</scope>
    <source>
        <strain evidence="9">DSM 10551</strain>
    </source>
</reference>
<dbReference type="EMBL" id="PUFL01000057">
    <property type="protein sequence ID" value="TDG91130.1"/>
    <property type="molecule type" value="Genomic_DNA"/>
</dbReference>
<reference evidence="8 10" key="1">
    <citation type="journal article" date="2017" name="Biosci Microbiota Food Health">
        <title>Genomic characterization reconfirms the taxonomic status of Lactobacillus parakefiri.</title>
        <authorList>
            <person name="Tanizawa Y."/>
            <person name="Kobayashi H."/>
            <person name="Kaminuma E."/>
            <person name="Sakamoto M."/>
            <person name="Ohkuma M."/>
            <person name="Nakamura Y."/>
            <person name="Arita M."/>
            <person name="Tohno M."/>
        </authorList>
    </citation>
    <scope>NUCLEOTIDE SEQUENCE [LARGE SCALE GENOMIC DNA]</scope>
    <source>
        <strain evidence="8 10">JCM 8573</strain>
    </source>
</reference>
<keyword evidence="4 6" id="KW-1133">Transmembrane helix</keyword>
<dbReference type="GO" id="GO:0005886">
    <property type="term" value="C:plasma membrane"/>
    <property type="evidence" value="ECO:0007669"/>
    <property type="project" value="UniProtKB-SubCell"/>
</dbReference>
<keyword evidence="5 6" id="KW-0472">Membrane</keyword>
<evidence type="ECO:0000313" key="8">
    <source>
        <dbReference type="EMBL" id="GAW71445.1"/>
    </source>
</evidence>
<dbReference type="RefSeq" id="WP_087069525.1">
    <property type="nucleotide sequence ID" value="NZ_BAAAXO010000014.1"/>
</dbReference>
<accession>A0A224V9D9</accession>
<feature type="transmembrane region" description="Helical" evidence="6">
    <location>
        <begin position="372"/>
        <end position="393"/>
    </location>
</feature>
<feature type="transmembrane region" description="Helical" evidence="6">
    <location>
        <begin position="169"/>
        <end position="186"/>
    </location>
</feature>
<sequence length="406" mass="44378">MREETTVPNRQKVILGALLIFLVGANMRTAITIVPPILTNIQNSFKMPEWFLGSLTTIPLICFGLLSPTVTYFIKRFGILRVTMMDLGLLTIGNFIRVYSFTSLLVGTIFIGCGIAMLNVLAPTLVSYLFPMQIGTYTGMYVFALSLSSSISAGFSAVVSHLISWQVMIQFISIIPIITIVVAIMLRRSGKRKTSVKKTASSLNPEVKVSVWKRPLAWALGGFMGLQSLLFYSIVTWLPPILMASGINQNTAGYLLGLLQLVALPISFVVPRIISSVAKQSTMIWIISGLFVVGLGSLMMAANSFWFAVLACILLGLSTNMAFSEAMTLFSLKTRTPNETASVSGMGQSFGYLLAATGPMICGWMHGLTTNWFAVLIFLLVVTIVMTFVGLLVDREAYVFPHDSTR</sequence>
<name>A0A224V9D9_9LACO</name>
<keyword evidence="11" id="KW-1185">Reference proteome</keyword>
<evidence type="ECO:0000313" key="9">
    <source>
        <dbReference type="EMBL" id="TDG91130.1"/>
    </source>
</evidence>
<evidence type="ECO:0000259" key="7">
    <source>
        <dbReference type="PROSITE" id="PS50850"/>
    </source>
</evidence>
<feature type="domain" description="Major facilitator superfamily (MFS) profile" evidence="7">
    <location>
        <begin position="12"/>
        <end position="398"/>
    </location>
</feature>
<evidence type="ECO:0000256" key="1">
    <source>
        <dbReference type="ARBA" id="ARBA00004651"/>
    </source>
</evidence>
<evidence type="ECO:0000256" key="6">
    <source>
        <dbReference type="SAM" id="Phobius"/>
    </source>
</evidence>
<dbReference type="Proteomes" id="UP000294668">
    <property type="component" value="Unassembled WGS sequence"/>
</dbReference>
<feature type="transmembrane region" description="Helical" evidence="6">
    <location>
        <begin position="105"/>
        <end position="130"/>
    </location>
</feature>
<feature type="transmembrane region" description="Helical" evidence="6">
    <location>
        <begin position="50"/>
        <end position="67"/>
    </location>
</feature>
<dbReference type="SUPFAM" id="SSF103473">
    <property type="entry name" value="MFS general substrate transporter"/>
    <property type="match status" value="1"/>
</dbReference>
<feature type="transmembrane region" description="Helical" evidence="6">
    <location>
        <begin position="12"/>
        <end position="38"/>
    </location>
</feature>
<evidence type="ECO:0000256" key="3">
    <source>
        <dbReference type="ARBA" id="ARBA00022692"/>
    </source>
</evidence>
<evidence type="ECO:0000256" key="5">
    <source>
        <dbReference type="ARBA" id="ARBA00023136"/>
    </source>
</evidence>
<gene>
    <name evidence="8" type="primary">cynX</name>
    <name evidence="9" type="ORF">C5L28_001538</name>
    <name evidence="8" type="ORF">LPKJCM_00526</name>
</gene>
<dbReference type="Pfam" id="PF07690">
    <property type="entry name" value="MFS_1"/>
    <property type="match status" value="1"/>
</dbReference>
<dbReference type="PANTHER" id="PTHR23523">
    <property type="match status" value="1"/>
</dbReference>
<dbReference type="OrthoDB" id="9797740at2"/>
<evidence type="ECO:0000313" key="11">
    <source>
        <dbReference type="Proteomes" id="UP000294668"/>
    </source>
</evidence>
<evidence type="ECO:0000256" key="2">
    <source>
        <dbReference type="ARBA" id="ARBA00022448"/>
    </source>
</evidence>
<protein>
    <submittedName>
        <fullName evidence="8">Cyanate permease</fullName>
    </submittedName>
</protein>
<dbReference type="GO" id="GO:0022857">
    <property type="term" value="F:transmembrane transporter activity"/>
    <property type="evidence" value="ECO:0007669"/>
    <property type="project" value="InterPro"/>
</dbReference>
<dbReference type="Gene3D" id="1.20.1250.20">
    <property type="entry name" value="MFS general substrate transporter like domains"/>
    <property type="match status" value="1"/>
</dbReference>
<keyword evidence="3 6" id="KW-0812">Transmembrane</keyword>